<evidence type="ECO:0008006" key="2">
    <source>
        <dbReference type="Google" id="ProtNLM"/>
    </source>
</evidence>
<reference evidence="1" key="1">
    <citation type="submission" date="2018-05" db="EMBL/GenBank/DDBJ databases">
        <authorList>
            <person name="Lanie J.A."/>
            <person name="Ng W.-L."/>
            <person name="Kazmierczak K.M."/>
            <person name="Andrzejewski T.M."/>
            <person name="Davidsen T.M."/>
            <person name="Wayne K.J."/>
            <person name="Tettelin H."/>
            <person name="Glass J.I."/>
            <person name="Rusch D."/>
            <person name="Podicherti R."/>
            <person name="Tsui H.-C.T."/>
            <person name="Winkler M.E."/>
        </authorList>
    </citation>
    <scope>NUCLEOTIDE SEQUENCE</scope>
</reference>
<dbReference type="PANTHER" id="PTHR41775">
    <property type="entry name" value="SECRETED PROTEIN-RELATED"/>
    <property type="match status" value="1"/>
</dbReference>
<proteinExistence type="predicted"/>
<dbReference type="PANTHER" id="PTHR41775:SF1">
    <property type="entry name" value="PEPTIDASE M6-LIKE DOMAIN-CONTAINING PROTEIN"/>
    <property type="match status" value="1"/>
</dbReference>
<evidence type="ECO:0000313" key="1">
    <source>
        <dbReference type="EMBL" id="SUZ73329.1"/>
    </source>
</evidence>
<dbReference type="EMBL" id="UINC01001175">
    <property type="protein sequence ID" value="SUZ73329.1"/>
    <property type="molecule type" value="Genomic_DNA"/>
</dbReference>
<organism evidence="1">
    <name type="scientific">marine metagenome</name>
    <dbReference type="NCBI Taxonomy" id="408172"/>
    <lineage>
        <taxon>unclassified sequences</taxon>
        <taxon>metagenomes</taxon>
        <taxon>ecological metagenomes</taxon>
    </lineage>
</organism>
<sequence length="907" mass="100949">MLAGDIIGNYRICALRVSFAEDDAASTTGNGQFLQQSSGIDCGGYTIDPPPHDQFYFQSQLKAVDAYFRSVSYGDFGIDLENSVIYPDGVQASYELEQQMNYYHPYGQDDIQEERLTRLFQDALITAYENGNIDFSEFDLVVVFHAGIGQDFSLPFLDPTPEDIPSTFIDRKMIFEYLGTNGIQLGNGVITEGILLPETQNHLLYDIADEMFSESSEPCEYQYGLTGTFALMLGFAIGLPPLWNIETGESGVGIFGLMDQGSNNGRGLIPAPPTAWSRSYAGWEVPVEAEFSSVITLLSRRRGQVVELPIHGSESFLVENRTNDVHDGVSLDSMRYNMWKASGEDRYPPLVETLFDSVEIQKDDNGVVTFIPDYDLGLPASGLLIWHIDRSVINSGLDGYTVNSNINRLGVDLEEADGAQDIGHPSFFLFADPSGGYFGDMWFQGNEEYNRSNPGMQGQKLEFGPSTFPNTSANDGAASYITIGDIGEPGDTMTIIVTNSMMMPGYPDSSAFLRSVFDLDDDGVSELIGGSDSLWFAHADQADDRQYFLVIESNDVFIGYLVREDHTLIEIVEYGSDYTRLWHYKYLFEADTVMLTSFETLDSAVYTVYFDPADQPAVYSASEWINHTRKVFFPASYHYGISLSNDGISVTNFNGTVTQWTDHRFQYLAGIDLNLDATLDLLALEENGTLYAFNSDLNLMPGFPLEVKLKTPVLARDLMGDHHPEIVGKAAVSNSILIFDHQGNIIYRIASSHNDQLIAVSTLQGQNAVLTRSAIYTFGAAIDTKGNEWSFEHGNWGRSRTVSLDYTGNFTNDTILHRAYCYPNPIRENAGKIRVESVNAEQIKVILYDLAGYFVTDFNIDNLRPGLQVSEWEWEVSEVESGMYFAHVSAIDNSNISTDIIKIAIIH</sequence>
<protein>
    <recommendedName>
        <fullName evidence="2">Secretion system C-terminal sorting domain-containing protein</fullName>
    </recommendedName>
</protein>
<accession>A0A381Q4T1</accession>
<dbReference type="InterPro" id="IPR026444">
    <property type="entry name" value="Secre_tail"/>
</dbReference>
<dbReference type="NCBIfam" id="TIGR04183">
    <property type="entry name" value="Por_Secre_tail"/>
    <property type="match status" value="1"/>
</dbReference>
<dbReference type="AlphaFoldDB" id="A0A381Q4T1"/>
<name>A0A381Q4T1_9ZZZZ</name>
<gene>
    <name evidence="1" type="ORF">METZ01_LOCUS26183</name>
</gene>